<evidence type="ECO:0000313" key="10">
    <source>
        <dbReference type="EMBL" id="KYD09145.1"/>
    </source>
</evidence>
<evidence type="ECO:0000256" key="8">
    <source>
        <dbReference type="RuleBase" id="RU362119"/>
    </source>
</evidence>
<sequence length="381" mass="43095">MCKKFISFFSIFIILFFSFPVYGYESEPLSGIVDLRLMETTDLHGNIVDYDYIKNKKIVEFGLARTATLIKQARKEVPNSLLFDDGDLLQGNLLADYIAYIDRFKTEPIHPMINVMNYLKYDAATFGNHDFHYGLDFLHRTITGAKFPFINANMYVNDHKPYNFNEINMFKPYVILNKKVKDRSGKKHTIKVGVIGFVTPSVMIWEKKALAGKVKVMDIVKSAEAFVPRMKEEGADIVVALAHSGFDEKAKPYEKAENAVYPLSLVPGIDVILFGHQHRVFPDKSKLKGISGVDTSMGTINGVSAVEAGSWGNYLGIVDLILQKNNGKWAILHSKSKAVPIFKVEKKKAKPLIKSDPKILQIVKEIHEKAIQYSRRISNKK</sequence>
<dbReference type="PROSITE" id="PS00785">
    <property type="entry name" value="5_NUCLEOTIDASE_1"/>
    <property type="match status" value="1"/>
</dbReference>
<dbReference type="PANTHER" id="PTHR11575">
    <property type="entry name" value="5'-NUCLEOTIDASE-RELATED"/>
    <property type="match status" value="1"/>
</dbReference>
<dbReference type="GO" id="GO:0008663">
    <property type="term" value="F:2',3'-cyclic-nucleotide 2'-phosphodiesterase activity"/>
    <property type="evidence" value="ECO:0007669"/>
    <property type="project" value="UniProtKB-EC"/>
</dbReference>
<evidence type="ECO:0000256" key="1">
    <source>
        <dbReference type="ARBA" id="ARBA00000527"/>
    </source>
</evidence>
<evidence type="ECO:0000256" key="2">
    <source>
        <dbReference type="ARBA" id="ARBA00001730"/>
    </source>
</evidence>
<dbReference type="InterPro" id="IPR006179">
    <property type="entry name" value="5_nucleotidase/apyrase"/>
</dbReference>
<proteinExistence type="inferred from homology"/>
<dbReference type="EMBL" id="LQYN01000026">
    <property type="protein sequence ID" value="KYD09145.1"/>
    <property type="molecule type" value="Genomic_DNA"/>
</dbReference>
<protein>
    <submittedName>
        <fullName evidence="10">2',3'-cyclic-nucleotide 2'-phosphodiesterase</fullName>
        <ecNumber evidence="10">3.1.4.16</ecNumber>
    </submittedName>
</protein>
<dbReference type="Pfam" id="PF00149">
    <property type="entry name" value="Metallophos"/>
    <property type="match status" value="1"/>
</dbReference>
<comment type="catalytic activity">
    <reaction evidence="1">
        <text>a ribonucleoside 3'-phosphate + H2O = a ribonucleoside + phosphate</text>
        <dbReference type="Rhea" id="RHEA:10144"/>
        <dbReference type="ChEBI" id="CHEBI:13197"/>
        <dbReference type="ChEBI" id="CHEBI:15377"/>
        <dbReference type="ChEBI" id="CHEBI:18254"/>
        <dbReference type="ChEBI" id="CHEBI:43474"/>
        <dbReference type="EC" id="3.1.3.6"/>
    </reaction>
</comment>
<dbReference type="CDD" id="cd07410">
    <property type="entry name" value="MPP_CpdB_N"/>
    <property type="match status" value="1"/>
</dbReference>
<dbReference type="PANTHER" id="PTHR11575:SF6">
    <property type="entry name" value="2',3'-CYCLIC-NUCLEOTIDE 2'-PHOSPHODIESTERASE_3'-NUCLEOTIDASE"/>
    <property type="match status" value="1"/>
</dbReference>
<dbReference type="InterPro" id="IPR004843">
    <property type="entry name" value="Calcineurin-like_PHP"/>
</dbReference>
<evidence type="ECO:0000256" key="3">
    <source>
        <dbReference type="ARBA" id="ARBA00001968"/>
    </source>
</evidence>
<comment type="subcellular location">
    <subcellularLocation>
        <location evidence="4">Cell envelope</location>
    </subcellularLocation>
</comment>
<comment type="cofactor">
    <cofactor evidence="3">
        <name>a divalent metal cation</name>
        <dbReference type="ChEBI" id="CHEBI:60240"/>
    </cofactor>
</comment>
<dbReference type="Proteomes" id="UP000075666">
    <property type="component" value="Unassembled WGS sequence"/>
</dbReference>
<evidence type="ECO:0000256" key="6">
    <source>
        <dbReference type="ARBA" id="ARBA00022801"/>
    </source>
</evidence>
<name>A0A150LA52_9BACI</name>
<dbReference type="PATRIC" id="fig|46224.3.peg.1874"/>
<dbReference type="GO" id="GO:0000166">
    <property type="term" value="F:nucleotide binding"/>
    <property type="evidence" value="ECO:0007669"/>
    <property type="project" value="UniProtKB-KW"/>
</dbReference>
<keyword evidence="7" id="KW-0511">Multifunctional enzyme</keyword>
<evidence type="ECO:0000256" key="7">
    <source>
        <dbReference type="ARBA" id="ARBA00023268"/>
    </source>
</evidence>
<dbReference type="SUPFAM" id="SSF56300">
    <property type="entry name" value="Metallo-dependent phosphatases"/>
    <property type="match status" value="1"/>
</dbReference>
<evidence type="ECO:0000256" key="5">
    <source>
        <dbReference type="ARBA" id="ARBA00006654"/>
    </source>
</evidence>
<dbReference type="InterPro" id="IPR029052">
    <property type="entry name" value="Metallo-depent_PP-like"/>
</dbReference>
<keyword evidence="8" id="KW-0547">Nucleotide-binding</keyword>
<dbReference type="GO" id="GO:0030288">
    <property type="term" value="C:outer membrane-bounded periplasmic space"/>
    <property type="evidence" value="ECO:0007669"/>
    <property type="project" value="TreeGrafter"/>
</dbReference>
<comment type="similarity">
    <text evidence="5 8">Belongs to the 5'-nucleotidase family.</text>
</comment>
<evidence type="ECO:0000259" key="9">
    <source>
        <dbReference type="Pfam" id="PF00149"/>
    </source>
</evidence>
<reference evidence="10 11" key="1">
    <citation type="submission" date="2016-01" db="EMBL/GenBank/DDBJ databases">
        <title>Genome Sequences of Twelve Sporeforming Bacillus Species Isolated from Foods.</title>
        <authorList>
            <person name="Berendsen E.M."/>
            <person name="Wells-Bennik M.H."/>
            <person name="Krawcyk A.O."/>
            <person name="De Jong A."/>
            <person name="Holsappel S."/>
            <person name="Eijlander R.T."/>
            <person name="Kuipers O.P."/>
        </authorList>
    </citation>
    <scope>NUCLEOTIDE SEQUENCE [LARGE SCALE GENOMIC DNA]</scope>
    <source>
        <strain evidence="10 11">B4102</strain>
    </source>
</reference>
<gene>
    <name evidence="10" type="ORF">B4102_2672</name>
</gene>
<keyword evidence="6 8" id="KW-0378">Hydrolase</keyword>
<dbReference type="Gene3D" id="3.60.21.10">
    <property type="match status" value="1"/>
</dbReference>
<feature type="domain" description="Calcineurin-like phosphoesterase" evidence="9">
    <location>
        <begin position="36"/>
        <end position="279"/>
    </location>
</feature>
<dbReference type="GO" id="GO:0009166">
    <property type="term" value="P:nucleotide catabolic process"/>
    <property type="evidence" value="ECO:0007669"/>
    <property type="project" value="InterPro"/>
</dbReference>
<dbReference type="OrthoDB" id="9775118at2"/>
<dbReference type="STRING" id="46224.B4102_2672"/>
<comment type="caution">
    <text evidence="10">The sequence shown here is derived from an EMBL/GenBank/DDBJ whole genome shotgun (WGS) entry which is preliminary data.</text>
</comment>
<keyword evidence="11" id="KW-1185">Reference proteome</keyword>
<evidence type="ECO:0000256" key="4">
    <source>
        <dbReference type="ARBA" id="ARBA00004196"/>
    </source>
</evidence>
<dbReference type="PRINTS" id="PR01607">
    <property type="entry name" value="APYRASEFAMLY"/>
</dbReference>
<comment type="catalytic activity">
    <reaction evidence="2">
        <text>a nucleoside 2',3'-cyclic phosphate + H2O = a nucleoside 3'-phosphate + H(+)</text>
        <dbReference type="Rhea" id="RHEA:19621"/>
        <dbReference type="ChEBI" id="CHEBI:15377"/>
        <dbReference type="ChEBI" id="CHEBI:15378"/>
        <dbReference type="ChEBI" id="CHEBI:66949"/>
        <dbReference type="ChEBI" id="CHEBI:66954"/>
        <dbReference type="EC" id="3.1.4.16"/>
    </reaction>
</comment>
<dbReference type="AlphaFoldDB" id="A0A150LA52"/>
<dbReference type="GO" id="GO:0046872">
    <property type="term" value="F:metal ion binding"/>
    <property type="evidence" value="ECO:0007669"/>
    <property type="project" value="InterPro"/>
</dbReference>
<dbReference type="InterPro" id="IPR041827">
    <property type="entry name" value="CpdB_N"/>
</dbReference>
<dbReference type="GO" id="GO:0008254">
    <property type="term" value="F:3'-nucleotidase activity"/>
    <property type="evidence" value="ECO:0007669"/>
    <property type="project" value="UniProtKB-EC"/>
</dbReference>
<accession>A0A150LA52</accession>
<evidence type="ECO:0000313" key="11">
    <source>
        <dbReference type="Proteomes" id="UP000075666"/>
    </source>
</evidence>
<dbReference type="InterPro" id="IPR006146">
    <property type="entry name" value="5'-Nucleotdase_CS"/>
</dbReference>
<dbReference type="EC" id="3.1.4.16" evidence="10"/>
<organism evidence="10 11">
    <name type="scientific">Heyndrickxia sporothermodurans</name>
    <dbReference type="NCBI Taxonomy" id="46224"/>
    <lineage>
        <taxon>Bacteria</taxon>
        <taxon>Bacillati</taxon>
        <taxon>Bacillota</taxon>
        <taxon>Bacilli</taxon>
        <taxon>Bacillales</taxon>
        <taxon>Bacillaceae</taxon>
        <taxon>Heyndrickxia</taxon>
    </lineage>
</organism>
<dbReference type="RefSeq" id="WP_066229032.1">
    <property type="nucleotide sequence ID" value="NZ_LQYN01000026.1"/>
</dbReference>